<name>A0ABR0WUV2_REHGL</name>
<comment type="caution">
    <text evidence="8">The sequence shown here is derived from an EMBL/GenBank/DDBJ whole genome shotgun (WGS) entry which is preliminary data.</text>
</comment>
<sequence>MASLSWSLKTIFFHVFLTSLISIDAKTTLSPRQFLKNGQTLISTNNRFELGFFNVSSKTESNRDLTYLGIWYRGITPLTVVWVANRDKPLRGNGAKLFMNPGGNLLLRDDEGNMIPLTRLNQAVDEPLMVLLDSGNLVIKDGENGNVWESFNFPSDTLLPGMKLGWELKTGLNRVLTSWRTFEDPIYGDFVFGFESPTSPQLLLDKNGLTQSRWGPWNGKRFSGINMKDNNPVFKTVYHFGETEVYFSFEMLDDSVLLRLVVSSMGAVQFLKWKSSSNVWVPMVTLNKDVCDRYGSCGPYGICYADEPGCRCLNGFIENSPYDWRRLDCLDGCRRANALNCSDRDGFVKHGRVKLPDNFTVWKRMSAEKCGDSCLEECSCMAYTNIDIYGNGISECVVWLDQLIDLRDSGHDGDELYIRMARVDIDEVQERQSIPVKNEEQYIHLFDMNTISAATDNFSLANKIGEGGFGPVYQGGLQNGQEIAVKRLSESSKQGLQEFKNEMSLIAQLQHRNLVKLFGCCIEGEDRMLIYEGYMSPEYVTNGNYSMKSDVFSFGVLALEIISGQRNWGFQHPDHDFNLLGHAWKLWTEGRDLEIIDPVLDESFVETQVSRCIQVGLLCVQHVSEGRPTMSQVVSMLENEDVRLSEPQEPGFFSQLSAAEFDPFLGWDQETVNGLTVTDLTGRS</sequence>
<keyword evidence="3" id="KW-0325">Glycoprotein</keyword>
<dbReference type="InterPro" id="IPR011009">
    <property type="entry name" value="Kinase-like_dom_sf"/>
</dbReference>
<dbReference type="Pfam" id="PF07714">
    <property type="entry name" value="PK_Tyr_Ser-Thr"/>
    <property type="match status" value="2"/>
</dbReference>
<organism evidence="8 9">
    <name type="scientific">Rehmannia glutinosa</name>
    <name type="common">Chinese foxglove</name>
    <dbReference type="NCBI Taxonomy" id="99300"/>
    <lineage>
        <taxon>Eukaryota</taxon>
        <taxon>Viridiplantae</taxon>
        <taxon>Streptophyta</taxon>
        <taxon>Embryophyta</taxon>
        <taxon>Tracheophyta</taxon>
        <taxon>Spermatophyta</taxon>
        <taxon>Magnoliopsida</taxon>
        <taxon>eudicotyledons</taxon>
        <taxon>Gunneridae</taxon>
        <taxon>Pentapetalae</taxon>
        <taxon>asterids</taxon>
        <taxon>lamiids</taxon>
        <taxon>Lamiales</taxon>
        <taxon>Orobanchaceae</taxon>
        <taxon>Rehmannieae</taxon>
        <taxon>Rehmannia</taxon>
    </lineage>
</organism>
<feature type="domain" description="Bulb-type lectin" evidence="6">
    <location>
        <begin position="26"/>
        <end position="152"/>
    </location>
</feature>
<accession>A0ABR0WUV2</accession>
<dbReference type="SMART" id="SM00108">
    <property type="entry name" value="B_lectin"/>
    <property type="match status" value="1"/>
</dbReference>
<feature type="domain" description="Protein kinase" evidence="5">
    <location>
        <begin position="458"/>
        <end position="684"/>
    </location>
</feature>
<gene>
    <name evidence="8" type="ORF">DH2020_017345</name>
</gene>
<dbReference type="InterPro" id="IPR001480">
    <property type="entry name" value="Bulb-type_lectin_dom"/>
</dbReference>
<dbReference type="Pfam" id="PF00954">
    <property type="entry name" value="S_locus_glycop"/>
    <property type="match status" value="1"/>
</dbReference>
<evidence type="ECO:0000313" key="9">
    <source>
        <dbReference type="Proteomes" id="UP001318860"/>
    </source>
</evidence>
<feature type="chain" id="PRO_5046341190" description="Receptor-like serine/threonine-protein kinase" evidence="4">
    <location>
        <begin position="26"/>
        <end position="684"/>
    </location>
</feature>
<dbReference type="PROSITE" id="PS50011">
    <property type="entry name" value="PROTEIN_KINASE_DOM"/>
    <property type="match status" value="1"/>
</dbReference>
<dbReference type="Gene3D" id="3.30.200.20">
    <property type="entry name" value="Phosphorylase Kinase, domain 1"/>
    <property type="match status" value="1"/>
</dbReference>
<evidence type="ECO:0000259" key="7">
    <source>
        <dbReference type="PROSITE" id="PS50948"/>
    </source>
</evidence>
<dbReference type="SUPFAM" id="SSF51110">
    <property type="entry name" value="alpha-D-mannose-specific plant lectins"/>
    <property type="match status" value="1"/>
</dbReference>
<dbReference type="Pfam" id="PF01453">
    <property type="entry name" value="B_lectin"/>
    <property type="match status" value="1"/>
</dbReference>
<dbReference type="CDD" id="cd00028">
    <property type="entry name" value="B_lectin"/>
    <property type="match status" value="1"/>
</dbReference>
<proteinExistence type="predicted"/>
<evidence type="ECO:0000313" key="8">
    <source>
        <dbReference type="EMBL" id="KAK6149820.1"/>
    </source>
</evidence>
<dbReference type="PROSITE" id="PS50927">
    <property type="entry name" value="BULB_LECTIN"/>
    <property type="match status" value="1"/>
</dbReference>
<evidence type="ECO:0000256" key="3">
    <source>
        <dbReference type="ARBA" id="ARBA00023180"/>
    </source>
</evidence>
<dbReference type="Gene3D" id="1.10.510.10">
    <property type="entry name" value="Transferase(Phosphotransferase) domain 1"/>
    <property type="match status" value="1"/>
</dbReference>
<dbReference type="SMART" id="SM00473">
    <property type="entry name" value="PAN_AP"/>
    <property type="match status" value="1"/>
</dbReference>
<dbReference type="InterPro" id="IPR036426">
    <property type="entry name" value="Bulb-type_lectin_dom_sf"/>
</dbReference>
<evidence type="ECO:0008006" key="10">
    <source>
        <dbReference type="Google" id="ProtNLM"/>
    </source>
</evidence>
<protein>
    <recommendedName>
        <fullName evidence="10">Receptor-like serine/threonine-protein kinase</fullName>
    </recommendedName>
</protein>
<dbReference type="InterPro" id="IPR000719">
    <property type="entry name" value="Prot_kinase_dom"/>
</dbReference>
<keyword evidence="1 4" id="KW-0732">Signal</keyword>
<feature type="domain" description="Apple" evidence="7">
    <location>
        <begin position="341"/>
        <end position="421"/>
    </location>
</feature>
<dbReference type="CDD" id="cd01098">
    <property type="entry name" value="PAN_AP_plant"/>
    <property type="match status" value="1"/>
</dbReference>
<dbReference type="PANTHER" id="PTHR32444">
    <property type="entry name" value="BULB-TYPE LECTIN DOMAIN-CONTAINING PROTEIN"/>
    <property type="match status" value="1"/>
</dbReference>
<evidence type="ECO:0000259" key="5">
    <source>
        <dbReference type="PROSITE" id="PS50011"/>
    </source>
</evidence>
<reference evidence="8 9" key="1">
    <citation type="journal article" date="2021" name="Comput. Struct. Biotechnol. J.">
        <title>De novo genome assembly of the potent medicinal plant Rehmannia glutinosa using nanopore technology.</title>
        <authorList>
            <person name="Ma L."/>
            <person name="Dong C."/>
            <person name="Song C."/>
            <person name="Wang X."/>
            <person name="Zheng X."/>
            <person name="Niu Y."/>
            <person name="Chen S."/>
            <person name="Feng W."/>
        </authorList>
    </citation>
    <scope>NUCLEOTIDE SEQUENCE [LARGE SCALE GENOMIC DNA]</scope>
    <source>
        <strain evidence="8">DH-2019</strain>
    </source>
</reference>
<evidence type="ECO:0000256" key="1">
    <source>
        <dbReference type="ARBA" id="ARBA00022729"/>
    </source>
</evidence>
<evidence type="ECO:0000256" key="2">
    <source>
        <dbReference type="ARBA" id="ARBA00023157"/>
    </source>
</evidence>
<dbReference type="InterPro" id="IPR001245">
    <property type="entry name" value="Ser-Thr/Tyr_kinase_cat_dom"/>
</dbReference>
<dbReference type="Gene3D" id="2.90.10.10">
    <property type="entry name" value="Bulb-type lectin domain"/>
    <property type="match status" value="1"/>
</dbReference>
<keyword evidence="9" id="KW-1185">Reference proteome</keyword>
<dbReference type="EMBL" id="JABTTQ020000009">
    <property type="protein sequence ID" value="KAK6149820.1"/>
    <property type="molecule type" value="Genomic_DNA"/>
</dbReference>
<feature type="signal peptide" evidence="4">
    <location>
        <begin position="1"/>
        <end position="25"/>
    </location>
</feature>
<dbReference type="Pfam" id="PF08276">
    <property type="entry name" value="PAN_2"/>
    <property type="match status" value="1"/>
</dbReference>
<dbReference type="SUPFAM" id="SSF56112">
    <property type="entry name" value="Protein kinase-like (PK-like)"/>
    <property type="match status" value="1"/>
</dbReference>
<evidence type="ECO:0000259" key="6">
    <source>
        <dbReference type="PROSITE" id="PS50927"/>
    </source>
</evidence>
<dbReference type="InterPro" id="IPR003609">
    <property type="entry name" value="Pan_app"/>
</dbReference>
<keyword evidence="2" id="KW-1015">Disulfide bond</keyword>
<dbReference type="PROSITE" id="PS50948">
    <property type="entry name" value="PAN"/>
    <property type="match status" value="1"/>
</dbReference>
<evidence type="ECO:0000256" key="4">
    <source>
        <dbReference type="SAM" id="SignalP"/>
    </source>
</evidence>
<dbReference type="Proteomes" id="UP001318860">
    <property type="component" value="Unassembled WGS sequence"/>
</dbReference>
<dbReference type="PANTHER" id="PTHR32444:SF185">
    <property type="entry name" value="RECEPTOR-LIKE SERINE_THREONINE-PROTEIN KINASE"/>
    <property type="match status" value="1"/>
</dbReference>
<dbReference type="InterPro" id="IPR000858">
    <property type="entry name" value="S_locus_glycoprot_dom"/>
</dbReference>